<dbReference type="InterPro" id="IPR010387">
    <property type="entry name" value="QueT"/>
</dbReference>
<keyword evidence="1" id="KW-0812">Transmembrane</keyword>
<comment type="caution">
    <text evidence="2">The sequence shown here is derived from an EMBL/GenBank/DDBJ whole genome shotgun (WGS) entry which is preliminary data.</text>
</comment>
<name>X1ABZ5_9ZZZZ</name>
<feature type="transmembrane region" description="Helical" evidence="1">
    <location>
        <begin position="39"/>
        <end position="63"/>
    </location>
</feature>
<accession>X1ABZ5</accession>
<keyword evidence="1" id="KW-1133">Transmembrane helix</keyword>
<gene>
    <name evidence="2" type="ORF">S01H4_01629</name>
</gene>
<keyword evidence="1" id="KW-0472">Membrane</keyword>
<evidence type="ECO:0008006" key="3">
    <source>
        <dbReference type="Google" id="ProtNLM"/>
    </source>
</evidence>
<proteinExistence type="predicted"/>
<dbReference type="AlphaFoldDB" id="X1ABZ5"/>
<evidence type="ECO:0000256" key="1">
    <source>
        <dbReference type="SAM" id="Phobius"/>
    </source>
</evidence>
<dbReference type="PANTHER" id="PTHR40044">
    <property type="entry name" value="INTEGRAL MEMBRANE PROTEIN-RELATED"/>
    <property type="match status" value="1"/>
</dbReference>
<organism evidence="2">
    <name type="scientific">marine sediment metagenome</name>
    <dbReference type="NCBI Taxonomy" id="412755"/>
    <lineage>
        <taxon>unclassified sequences</taxon>
        <taxon>metagenomes</taxon>
        <taxon>ecological metagenomes</taxon>
    </lineage>
</organism>
<feature type="transmembrane region" description="Helical" evidence="1">
    <location>
        <begin position="69"/>
        <end position="87"/>
    </location>
</feature>
<feature type="transmembrane region" description="Helical" evidence="1">
    <location>
        <begin position="6"/>
        <end position="27"/>
    </location>
</feature>
<dbReference type="EMBL" id="BART01000307">
    <property type="protein sequence ID" value="GAG70228.1"/>
    <property type="molecule type" value="Genomic_DNA"/>
</dbReference>
<feature type="transmembrane region" description="Helical" evidence="1">
    <location>
        <begin position="94"/>
        <end position="113"/>
    </location>
</feature>
<dbReference type="PIRSF" id="PIRSF031501">
    <property type="entry name" value="QueT"/>
    <property type="match status" value="1"/>
</dbReference>
<dbReference type="PANTHER" id="PTHR40044:SF1">
    <property type="entry name" value="INTEGRAL MEMBRANE PROTEIN"/>
    <property type="match status" value="1"/>
</dbReference>
<protein>
    <recommendedName>
        <fullName evidence="3">QueT transporter family protein</fullName>
    </recommendedName>
</protein>
<evidence type="ECO:0000313" key="2">
    <source>
        <dbReference type="EMBL" id="GAG70228.1"/>
    </source>
</evidence>
<feature type="transmembrane region" description="Helical" evidence="1">
    <location>
        <begin position="119"/>
        <end position="146"/>
    </location>
</feature>
<dbReference type="Pfam" id="PF06177">
    <property type="entry name" value="QueT"/>
    <property type="match status" value="1"/>
</dbReference>
<sequence length="155" mass="17004">MIKLNYLVRVAMIAAIYVILNIIFAPISYGPIQVRIAEALVVLPFIDSSAIMGLFLGCILANIYGGLGMVDIIGGSLCTLIAAYLTYKVKNPKFAPLPPVLINAFGVSIYLHLLFDLPYWITVLYIGIGEVIACYILGYPLLILLIKNKKRLGLE</sequence>
<reference evidence="2" key="1">
    <citation type="journal article" date="2014" name="Front. Microbiol.">
        <title>High frequency of phylogenetically diverse reductive dehalogenase-homologous genes in deep subseafloor sedimentary metagenomes.</title>
        <authorList>
            <person name="Kawai M."/>
            <person name="Futagami T."/>
            <person name="Toyoda A."/>
            <person name="Takaki Y."/>
            <person name="Nishi S."/>
            <person name="Hori S."/>
            <person name="Arai W."/>
            <person name="Tsubouchi T."/>
            <person name="Morono Y."/>
            <person name="Uchiyama I."/>
            <person name="Ito T."/>
            <person name="Fujiyama A."/>
            <person name="Inagaki F."/>
            <person name="Takami H."/>
        </authorList>
    </citation>
    <scope>NUCLEOTIDE SEQUENCE</scope>
    <source>
        <strain evidence="2">Expedition CK06-06</strain>
    </source>
</reference>